<accession>A0A061JGL7</accession>
<protein>
    <submittedName>
        <fullName evidence="1">Prophage minor tail protein Z (GPZ)</fullName>
    </submittedName>
</protein>
<dbReference type="Pfam" id="PF06763">
    <property type="entry name" value="Minor_tail_Z"/>
    <property type="match status" value="1"/>
</dbReference>
<dbReference type="EMBL" id="ARPM03000202">
    <property type="protein sequence ID" value="ETZ04382.1"/>
    <property type="molecule type" value="Genomic_DNA"/>
</dbReference>
<dbReference type="AlphaFoldDB" id="A0A061JGL7"/>
<dbReference type="InterPro" id="IPR010633">
    <property type="entry name" value="Phage_lambda_GpZ"/>
</dbReference>
<dbReference type="Proteomes" id="UP000026922">
    <property type="component" value="Unassembled WGS sequence"/>
</dbReference>
<sequence length="178" mass="19559">MSTFTLDVATYGDIDQIIARVCGTESQVQLAAMRALNKTALWLKSQSVKEISAQKKLQQKIIRERLKLVKASKSSLKALVVASFYGIKASLLGSMRQTAIGAKAGKSQFTGAFVAMMPTGHRGIFKRKTKSRLPIREVVLPLEPVASNIIKGFVDTGAADKFIQYFRHELGFILKVSL</sequence>
<gene>
    <name evidence="1" type="ORF">K737_301219</name>
</gene>
<evidence type="ECO:0000313" key="1">
    <source>
        <dbReference type="EMBL" id="ETZ04382.1"/>
    </source>
</evidence>
<proteinExistence type="predicted"/>
<name>A0A061JGL7_9PROT</name>
<evidence type="ECO:0000313" key="2">
    <source>
        <dbReference type="Proteomes" id="UP000026922"/>
    </source>
</evidence>
<reference evidence="1 2" key="1">
    <citation type="journal article" date="2013" name="Genome Announc.">
        <title>Draft Genome Sequence of Holospora undulata Strain HU1, a Micronucleus-Specific Symbiont of the Ciliate Paramecium caudatum.</title>
        <authorList>
            <person name="Dohra H."/>
            <person name="Suzuki H."/>
            <person name="Suzuki T."/>
            <person name="Tanaka K."/>
            <person name="Fujishima M."/>
        </authorList>
    </citation>
    <scope>NUCLEOTIDE SEQUENCE [LARGE SCALE GENOMIC DNA]</scope>
    <source>
        <strain evidence="1 2">HU1</strain>
    </source>
</reference>
<keyword evidence="2" id="KW-1185">Reference proteome</keyword>
<dbReference type="RefSeq" id="WP_006302478.1">
    <property type="nucleotide sequence ID" value="NZ_ARPM03000202.1"/>
</dbReference>
<comment type="caution">
    <text evidence="1">The sequence shown here is derived from an EMBL/GenBank/DDBJ whole genome shotgun (WGS) entry which is preliminary data.</text>
</comment>
<organism evidence="1 2">
    <name type="scientific">Holospora undulata HU1</name>
    <dbReference type="NCBI Taxonomy" id="1321371"/>
    <lineage>
        <taxon>Bacteria</taxon>
        <taxon>Pseudomonadati</taxon>
        <taxon>Pseudomonadota</taxon>
        <taxon>Alphaproteobacteria</taxon>
        <taxon>Holosporales</taxon>
        <taxon>Holosporaceae</taxon>
        <taxon>Holospora</taxon>
    </lineage>
</organism>